<organism evidence="1 2">
    <name type="scientific">Aeoliella mucimassa</name>
    <dbReference type="NCBI Taxonomy" id="2527972"/>
    <lineage>
        <taxon>Bacteria</taxon>
        <taxon>Pseudomonadati</taxon>
        <taxon>Planctomycetota</taxon>
        <taxon>Planctomycetia</taxon>
        <taxon>Pirellulales</taxon>
        <taxon>Lacipirellulaceae</taxon>
        <taxon>Aeoliella</taxon>
    </lineage>
</organism>
<sequence length="89" mass="10253">MQTTANKRLATAGDRENRFPSDAFWEMGIYSGAKTTGFAVWAQIQFSHRWVNWESILPSAIQAYRGRKSSLAISLRADILRRYAIPIFW</sequence>
<name>A0A518ARI9_9BACT</name>
<evidence type="ECO:0000313" key="2">
    <source>
        <dbReference type="Proteomes" id="UP000315750"/>
    </source>
</evidence>
<dbReference type="EMBL" id="CP036278">
    <property type="protein sequence ID" value="QDU57335.1"/>
    <property type="molecule type" value="Genomic_DNA"/>
</dbReference>
<dbReference type="Proteomes" id="UP000315750">
    <property type="component" value="Chromosome"/>
</dbReference>
<protein>
    <submittedName>
        <fullName evidence="1">Uncharacterized protein</fullName>
    </submittedName>
</protein>
<dbReference type="KEGG" id="amuc:Pan181_35500"/>
<gene>
    <name evidence="1" type="ORF">Pan181_35500</name>
</gene>
<reference evidence="1 2" key="1">
    <citation type="submission" date="2019-02" db="EMBL/GenBank/DDBJ databases">
        <title>Deep-cultivation of Planctomycetes and their phenomic and genomic characterization uncovers novel biology.</title>
        <authorList>
            <person name="Wiegand S."/>
            <person name="Jogler M."/>
            <person name="Boedeker C."/>
            <person name="Pinto D."/>
            <person name="Vollmers J."/>
            <person name="Rivas-Marin E."/>
            <person name="Kohn T."/>
            <person name="Peeters S.H."/>
            <person name="Heuer A."/>
            <person name="Rast P."/>
            <person name="Oberbeckmann S."/>
            <person name="Bunk B."/>
            <person name="Jeske O."/>
            <person name="Meyerdierks A."/>
            <person name="Storesund J.E."/>
            <person name="Kallscheuer N."/>
            <person name="Luecker S."/>
            <person name="Lage O.M."/>
            <person name="Pohl T."/>
            <person name="Merkel B.J."/>
            <person name="Hornburger P."/>
            <person name="Mueller R.-W."/>
            <person name="Bruemmer F."/>
            <person name="Labrenz M."/>
            <person name="Spormann A.M."/>
            <person name="Op den Camp H."/>
            <person name="Overmann J."/>
            <person name="Amann R."/>
            <person name="Jetten M.S.M."/>
            <person name="Mascher T."/>
            <person name="Medema M.H."/>
            <person name="Devos D.P."/>
            <person name="Kaster A.-K."/>
            <person name="Ovreas L."/>
            <person name="Rohde M."/>
            <person name="Galperin M.Y."/>
            <person name="Jogler C."/>
        </authorList>
    </citation>
    <scope>NUCLEOTIDE SEQUENCE [LARGE SCALE GENOMIC DNA]</scope>
    <source>
        <strain evidence="1 2">Pan181</strain>
    </source>
</reference>
<accession>A0A518ARI9</accession>
<proteinExistence type="predicted"/>
<dbReference type="AlphaFoldDB" id="A0A518ARI9"/>
<keyword evidence="2" id="KW-1185">Reference proteome</keyword>
<evidence type="ECO:0000313" key="1">
    <source>
        <dbReference type="EMBL" id="QDU57335.1"/>
    </source>
</evidence>